<dbReference type="EMBL" id="CAJNOJ010000663">
    <property type="protein sequence ID" value="CAF1505914.1"/>
    <property type="molecule type" value="Genomic_DNA"/>
</dbReference>
<dbReference type="OrthoDB" id="1431934at2759"/>
<dbReference type="Proteomes" id="UP000663852">
    <property type="component" value="Unassembled WGS sequence"/>
</dbReference>
<evidence type="ECO:0000256" key="1">
    <source>
        <dbReference type="SAM" id="Coils"/>
    </source>
</evidence>
<comment type="caution">
    <text evidence="2">The sequence shown here is derived from an EMBL/GenBank/DDBJ whole genome shotgun (WGS) entry which is preliminary data.</text>
</comment>
<accession>A0A814QY55</accession>
<name>A0A814QY55_ADIRI</name>
<keyword evidence="1" id="KW-0175">Coiled coil</keyword>
<keyword evidence="4" id="KW-1185">Reference proteome</keyword>
<feature type="coiled-coil region" evidence="1">
    <location>
        <begin position="434"/>
        <end position="468"/>
    </location>
</feature>
<reference evidence="2" key="1">
    <citation type="submission" date="2021-02" db="EMBL/GenBank/DDBJ databases">
        <authorList>
            <person name="Nowell W R."/>
        </authorList>
    </citation>
    <scope>NUCLEOTIDE SEQUENCE</scope>
</reference>
<dbReference type="AlphaFoldDB" id="A0A814QY55"/>
<gene>
    <name evidence="3" type="ORF">EDS130_LOCUS42929</name>
    <name evidence="2" type="ORF">XAT740_LOCUS19677</name>
</gene>
<sequence length="476" mass="54720">MNIERYDSNTFMIEFRIKEHQTTTAYEDTSKIIIINRIKNYLAIIPTKLLRRSSKGNNYSVYDENATRDTFFCERFVSEARQQLYSSKTPSSKLVDIALEITSDGHSAVNQTFAAVKQIRKDFLSTRSEQFLLARVEIISQISHLLESQAHFDMLLIKPNETTSNHISLELDTKSCTKDTYAVKVLAMDNSKQSTQRSEADVERTPNGSYQLEMLNVVDEFMIKFESFMMTLREFQKGLIQSSRSQYTQGNVSSCVIYAAEACLRLLKGEIPTVTLLDEIISSFGSDPDMRHLAITDVLSDIDRFSIGLEQREVCLIILDDLETDLRRLINDHMNYSPFGLLIVKPPEAISLIVLSLQIFVIFDSHKRNNTTGAYFDIETDARQIVNKIARLWPVTRIPFDEYTDDHEQHQMNLLNMCEVYVVVASEATALPPLDISQLERKRLAKEMKEQKKEIEILRRQVEDLKTIISTTYNGK</sequence>
<dbReference type="Proteomes" id="UP000663828">
    <property type="component" value="Unassembled WGS sequence"/>
</dbReference>
<evidence type="ECO:0000313" key="4">
    <source>
        <dbReference type="Proteomes" id="UP000663828"/>
    </source>
</evidence>
<organism evidence="2 4">
    <name type="scientific">Adineta ricciae</name>
    <name type="common">Rotifer</name>
    <dbReference type="NCBI Taxonomy" id="249248"/>
    <lineage>
        <taxon>Eukaryota</taxon>
        <taxon>Metazoa</taxon>
        <taxon>Spiralia</taxon>
        <taxon>Gnathifera</taxon>
        <taxon>Rotifera</taxon>
        <taxon>Eurotatoria</taxon>
        <taxon>Bdelloidea</taxon>
        <taxon>Adinetida</taxon>
        <taxon>Adinetidae</taxon>
        <taxon>Adineta</taxon>
    </lineage>
</organism>
<proteinExistence type="predicted"/>
<evidence type="ECO:0000313" key="2">
    <source>
        <dbReference type="EMBL" id="CAF1126669.1"/>
    </source>
</evidence>
<dbReference type="EMBL" id="CAJNOR010001349">
    <property type="protein sequence ID" value="CAF1126669.1"/>
    <property type="molecule type" value="Genomic_DNA"/>
</dbReference>
<evidence type="ECO:0000313" key="3">
    <source>
        <dbReference type="EMBL" id="CAF1505914.1"/>
    </source>
</evidence>
<protein>
    <submittedName>
        <fullName evidence="2">Uncharacterized protein</fullName>
    </submittedName>
</protein>